<dbReference type="InterPro" id="IPR005728">
    <property type="entry name" value="RPE1"/>
</dbReference>
<evidence type="ECO:0000313" key="1">
    <source>
        <dbReference type="EMBL" id="URW78492.1"/>
    </source>
</evidence>
<protein>
    <submittedName>
        <fullName evidence="1">Palindromic element RPE1 domain-containing protein</fullName>
    </submittedName>
</protein>
<sequence>MYNLANKEEFVGDTERSTAAYALVREDASTGSTHKLPLEASYAESLL</sequence>
<dbReference type="NCBIfam" id="TIGR01045">
    <property type="entry name" value="RPE1"/>
    <property type="match status" value="1"/>
</dbReference>
<gene>
    <name evidence="1" type="ORF">NBT09_07480</name>
</gene>
<reference evidence="1" key="1">
    <citation type="submission" date="2022-05" db="EMBL/GenBank/DDBJ databases">
        <title>Tracking Rickettsia raoultii infection dynamics in vivo by bioorthogonal metabolic labeling.</title>
        <authorList>
            <person name="Zhu D.-Y."/>
            <person name="Jia N."/>
            <person name="Li C."/>
            <person name="Zhang M.-Z."/>
            <person name="Liu H.-B."/>
            <person name="Cao W.-C."/>
        </authorList>
    </citation>
    <scope>NUCLEOTIDE SEQUENCE</scope>
    <source>
        <strain evidence="1">BIME</strain>
    </source>
</reference>
<dbReference type="EMBL" id="CP098324">
    <property type="protein sequence ID" value="URW78492.1"/>
    <property type="molecule type" value="Genomic_DNA"/>
</dbReference>
<accession>A0ABY4U3N5</accession>
<organism evidence="1 2">
    <name type="scientific">Rickettsia conorii subsp. raoultii</name>
    <dbReference type="NCBI Taxonomy" id="369822"/>
    <lineage>
        <taxon>Bacteria</taxon>
        <taxon>Pseudomonadati</taxon>
        <taxon>Pseudomonadota</taxon>
        <taxon>Alphaproteobacteria</taxon>
        <taxon>Rickettsiales</taxon>
        <taxon>Rickettsiaceae</taxon>
        <taxon>Rickettsieae</taxon>
        <taxon>Rickettsia</taxon>
        <taxon>spotted fever group</taxon>
    </lineage>
</organism>
<keyword evidence="2" id="KW-1185">Reference proteome</keyword>
<dbReference type="Proteomes" id="UP001056268">
    <property type="component" value="Chromosome"/>
</dbReference>
<name>A0ABY4U3N5_RICCR</name>
<proteinExistence type="predicted"/>
<evidence type="ECO:0000313" key="2">
    <source>
        <dbReference type="Proteomes" id="UP001056268"/>
    </source>
</evidence>